<evidence type="ECO:0000256" key="2">
    <source>
        <dbReference type="ARBA" id="ARBA00022729"/>
    </source>
</evidence>
<feature type="signal peptide" evidence="3">
    <location>
        <begin position="1"/>
        <end position="32"/>
    </location>
</feature>
<organism evidence="5 6">
    <name type="scientific">Pandoraea fibrosis</name>
    <dbReference type="NCBI Taxonomy" id="1891094"/>
    <lineage>
        <taxon>Bacteria</taxon>
        <taxon>Pseudomonadati</taxon>
        <taxon>Pseudomonadota</taxon>
        <taxon>Betaproteobacteria</taxon>
        <taxon>Burkholderiales</taxon>
        <taxon>Burkholderiaceae</taxon>
        <taxon>Pandoraea</taxon>
    </lineage>
</organism>
<keyword evidence="2 3" id="KW-0732">Signal</keyword>
<dbReference type="SUPFAM" id="SSF53822">
    <property type="entry name" value="Periplasmic binding protein-like I"/>
    <property type="match status" value="1"/>
</dbReference>
<dbReference type="InterPro" id="IPR028081">
    <property type="entry name" value="Leu-bd"/>
</dbReference>
<dbReference type="PANTHER" id="PTHR30483">
    <property type="entry name" value="LEUCINE-SPECIFIC-BINDING PROTEIN"/>
    <property type="match status" value="1"/>
</dbReference>
<feature type="chain" id="PRO_5022659288" evidence="3">
    <location>
        <begin position="33"/>
        <end position="408"/>
    </location>
</feature>
<evidence type="ECO:0000256" key="3">
    <source>
        <dbReference type="SAM" id="SignalP"/>
    </source>
</evidence>
<dbReference type="Proteomes" id="UP000382577">
    <property type="component" value="Unassembled WGS sequence"/>
</dbReference>
<dbReference type="EMBL" id="CABPRW010000001">
    <property type="protein sequence ID" value="VVD59498.1"/>
    <property type="molecule type" value="Genomic_DNA"/>
</dbReference>
<dbReference type="AlphaFoldDB" id="A0A5E4RBN6"/>
<dbReference type="Gene3D" id="3.40.50.2300">
    <property type="match status" value="2"/>
</dbReference>
<gene>
    <name evidence="5" type="ORF">PFI31113_00025</name>
</gene>
<dbReference type="InterPro" id="IPR051010">
    <property type="entry name" value="BCAA_transport"/>
</dbReference>
<feature type="domain" description="Leucine-binding protein" evidence="4">
    <location>
        <begin position="37"/>
        <end position="386"/>
    </location>
</feature>
<reference evidence="5 6" key="1">
    <citation type="submission" date="2019-08" db="EMBL/GenBank/DDBJ databases">
        <authorList>
            <person name="Peeters C."/>
        </authorList>
    </citation>
    <scope>NUCLEOTIDE SEQUENCE [LARGE SCALE GENOMIC DNA]</scope>
    <source>
        <strain evidence="5 6">LMG 31113</strain>
    </source>
</reference>
<accession>A0A5E4RBN6</accession>
<protein>
    <submittedName>
        <fullName evidence="5">ABC transporter substrate-binding protein</fullName>
    </submittedName>
</protein>
<evidence type="ECO:0000256" key="1">
    <source>
        <dbReference type="ARBA" id="ARBA00010062"/>
    </source>
</evidence>
<dbReference type="RefSeq" id="WP_150598320.1">
    <property type="nucleotide sequence ID" value="NZ_CABPRW010000001.1"/>
</dbReference>
<dbReference type="Pfam" id="PF13458">
    <property type="entry name" value="Peripla_BP_6"/>
    <property type="match status" value="1"/>
</dbReference>
<proteinExistence type="inferred from homology"/>
<dbReference type="InterPro" id="IPR028082">
    <property type="entry name" value="Peripla_BP_I"/>
</dbReference>
<evidence type="ECO:0000259" key="4">
    <source>
        <dbReference type="Pfam" id="PF13458"/>
    </source>
</evidence>
<dbReference type="CDD" id="cd06338">
    <property type="entry name" value="PBP1_ABC_ligand_binding-like"/>
    <property type="match status" value="1"/>
</dbReference>
<dbReference type="OrthoDB" id="9783240at2"/>
<evidence type="ECO:0000313" key="5">
    <source>
        <dbReference type="EMBL" id="VVD59498.1"/>
    </source>
</evidence>
<name>A0A5E4RBN6_9BURK</name>
<evidence type="ECO:0000313" key="6">
    <source>
        <dbReference type="Proteomes" id="UP000382577"/>
    </source>
</evidence>
<dbReference type="PANTHER" id="PTHR30483:SF37">
    <property type="entry name" value="ABC TRANSPORTER SUBSTRATE-BINDING PROTEIN"/>
    <property type="match status" value="1"/>
</dbReference>
<comment type="similarity">
    <text evidence="1">Belongs to the leucine-binding protein family.</text>
</comment>
<sequence length="408" mass="44129">MSVSRFLTRMAHATGAASLAATLFLTGGAALAATDVVTIGAPLPVTGALSPEGTKLRQGYDLWVERVNAQGGIQVGNKRLPVKLVFADYQSNTPRAVQLTERLITEDKVDFLFSPFGSGATKAASTVAERYQVPMIASSASSNEVFDQGYKNLFGIYTDNSTLSEPLAELVHDKIPNAKRVAILARNDLYPLSLAKEFEKSAVKRGLQIVYSQRYQIGSLDHSAEVTEIKAARPDWIIVTGYINDLILVRKQMADQKLGAPAVTMINGPAYDEWIDAVGKPLANNVTTASWFHPVLAYQSTDVFGSTAAFVRAFQGKYHSLPDFTQASGAGVGVVLQQAIERAGTLDRETVREALRKGGFKTFFGTISFAPSGIANSYTPPVFQVQDGKVRVIYPANIRATEFRVGVQ</sequence>